<sequence>MSEKILVTGANGFVGSALIKELLSSQHEQVIALVRRKDVDFPPEVSVSIFGDKPDVVDVCLDGVKSVVHCAARVHVMNDVSENSMADFRNVNVKFTLDLARKAAEAGVKRFIFLSSVKVNGEETAPGCPFQADDIPSPLDPYGYSKMEAEQGLRKVSADYGIEVVIIRPVLVYGPGVKANFYSMMSWLDKGFPLPLGAIRNKRSLVSLGNLVSLIVTCLDHPAAANQTFMVSDGEDVSTTELLTRMAIALDRPARLIPLPPFFLSIGAFLLGRRDIARRLNGSLQVDIQKTQKLLGWRPVESLDEGLARTAQSFKLRST</sequence>
<dbReference type="Proteomes" id="UP000536720">
    <property type="component" value="Unassembled WGS sequence"/>
</dbReference>
<gene>
    <name evidence="2" type="ORF">HNO91_15695</name>
</gene>
<dbReference type="AlphaFoldDB" id="A0A7Y5Z6U9"/>
<evidence type="ECO:0000313" key="2">
    <source>
        <dbReference type="EMBL" id="NUT87879.1"/>
    </source>
</evidence>
<dbReference type="CDD" id="cd05232">
    <property type="entry name" value="UDP_G4E_4_SDR_e"/>
    <property type="match status" value="1"/>
</dbReference>
<dbReference type="InterPro" id="IPR036291">
    <property type="entry name" value="NAD(P)-bd_dom_sf"/>
</dbReference>
<proteinExistence type="predicted"/>
<dbReference type="Gene3D" id="3.40.50.720">
    <property type="entry name" value="NAD(P)-binding Rossmann-like Domain"/>
    <property type="match status" value="1"/>
</dbReference>
<protein>
    <submittedName>
        <fullName evidence="2">SDR family oxidoreductase</fullName>
    </submittedName>
</protein>
<accession>A0A7Y5Z6U9</accession>
<feature type="domain" description="NAD-dependent epimerase/dehydratase" evidence="1">
    <location>
        <begin position="5"/>
        <end position="226"/>
    </location>
</feature>
<name>A0A7Y5Z6U9_9PSED</name>
<comment type="caution">
    <text evidence="2">The sequence shown here is derived from an EMBL/GenBank/DDBJ whole genome shotgun (WGS) entry which is preliminary data.</text>
</comment>
<dbReference type="RefSeq" id="WP_175362973.1">
    <property type="nucleotide sequence ID" value="NZ_JABFMR010000012.1"/>
</dbReference>
<organism evidence="2 3">
    <name type="scientific">Pseudomonas corrugata</name>
    <dbReference type="NCBI Taxonomy" id="47879"/>
    <lineage>
        <taxon>Bacteria</taxon>
        <taxon>Pseudomonadati</taxon>
        <taxon>Pseudomonadota</taxon>
        <taxon>Gammaproteobacteria</taxon>
        <taxon>Pseudomonadales</taxon>
        <taxon>Pseudomonadaceae</taxon>
        <taxon>Pseudomonas</taxon>
    </lineage>
</organism>
<dbReference type="PANTHER" id="PTHR43245">
    <property type="entry name" value="BIFUNCTIONAL POLYMYXIN RESISTANCE PROTEIN ARNA"/>
    <property type="match status" value="1"/>
</dbReference>
<dbReference type="SUPFAM" id="SSF51735">
    <property type="entry name" value="NAD(P)-binding Rossmann-fold domains"/>
    <property type="match status" value="1"/>
</dbReference>
<dbReference type="InterPro" id="IPR001509">
    <property type="entry name" value="Epimerase_deHydtase"/>
</dbReference>
<reference evidence="2 3" key="1">
    <citation type="journal article" date="2020" name="Front. Plant Sci.">
        <title>Isolation of Rhizosphere Bacteria That Improve Quality and Water Stress Tolerance in Greenhouse Ornamentals.</title>
        <authorList>
            <person name="Nordstedt N.P."/>
            <person name="Jones M.L."/>
        </authorList>
    </citation>
    <scope>NUCLEOTIDE SEQUENCE [LARGE SCALE GENOMIC DNA]</scope>
    <source>
        <strain evidence="2 3">C7D2</strain>
    </source>
</reference>
<dbReference type="EMBL" id="JABFMR010000012">
    <property type="protein sequence ID" value="NUT87879.1"/>
    <property type="molecule type" value="Genomic_DNA"/>
</dbReference>
<dbReference type="InterPro" id="IPR050177">
    <property type="entry name" value="Lipid_A_modif_metabolic_enz"/>
</dbReference>
<evidence type="ECO:0000313" key="3">
    <source>
        <dbReference type="Proteomes" id="UP000536720"/>
    </source>
</evidence>
<dbReference type="Pfam" id="PF01370">
    <property type="entry name" value="Epimerase"/>
    <property type="match status" value="1"/>
</dbReference>
<dbReference type="PANTHER" id="PTHR43245:SF58">
    <property type="entry name" value="BLL5923 PROTEIN"/>
    <property type="match status" value="1"/>
</dbReference>
<evidence type="ECO:0000259" key="1">
    <source>
        <dbReference type="Pfam" id="PF01370"/>
    </source>
</evidence>